<evidence type="ECO:0000256" key="3">
    <source>
        <dbReference type="ARBA" id="ARBA00022692"/>
    </source>
</evidence>
<comment type="similarity">
    <text evidence="2">Belongs to the TMEM208 family.</text>
</comment>
<gene>
    <name evidence="9" type="ORF">BLNAU_4253</name>
</gene>
<protein>
    <recommendedName>
        <fullName evidence="11">Transmembrane protein</fullName>
    </recommendedName>
</protein>
<evidence type="ECO:0000313" key="9">
    <source>
        <dbReference type="EMBL" id="KAK2960856.1"/>
    </source>
</evidence>
<evidence type="ECO:0000256" key="6">
    <source>
        <dbReference type="ARBA" id="ARBA00023136"/>
    </source>
</evidence>
<evidence type="ECO:0000256" key="2">
    <source>
        <dbReference type="ARBA" id="ARBA00009950"/>
    </source>
</evidence>
<feature type="region of interest" description="Disordered" evidence="7">
    <location>
        <begin position="149"/>
        <end position="169"/>
    </location>
</feature>
<dbReference type="PANTHER" id="PTHR13505:SF7">
    <property type="entry name" value="TRANSMEMBRANE PROTEIN 208"/>
    <property type="match status" value="1"/>
</dbReference>
<evidence type="ECO:0008006" key="11">
    <source>
        <dbReference type="Google" id="ProtNLM"/>
    </source>
</evidence>
<keyword evidence="10" id="KW-1185">Reference proteome</keyword>
<dbReference type="PANTHER" id="PTHR13505">
    <property type="entry name" value="TRANSMEMBRANE PROTEIN 208"/>
    <property type="match status" value="1"/>
</dbReference>
<keyword evidence="3 8" id="KW-0812">Transmembrane</keyword>
<keyword evidence="5 8" id="KW-1133">Transmembrane helix</keyword>
<reference evidence="9 10" key="1">
    <citation type="journal article" date="2022" name="bioRxiv">
        <title>Genomics of Preaxostyla Flagellates Illuminates Evolutionary Transitions and the Path Towards Mitochondrial Loss.</title>
        <authorList>
            <person name="Novak L.V.F."/>
            <person name="Treitli S.C."/>
            <person name="Pyrih J."/>
            <person name="Halakuc P."/>
            <person name="Pipaliya S.V."/>
            <person name="Vacek V."/>
            <person name="Brzon O."/>
            <person name="Soukal P."/>
            <person name="Eme L."/>
            <person name="Dacks J.B."/>
            <person name="Karnkowska A."/>
            <person name="Elias M."/>
            <person name="Hampl V."/>
        </authorList>
    </citation>
    <scope>NUCLEOTIDE SEQUENCE [LARGE SCALE GENOMIC DNA]</scope>
    <source>
        <strain evidence="9">NAU3</strain>
        <tissue evidence="9">Gut</tissue>
    </source>
</reference>
<feature type="transmembrane region" description="Helical" evidence="8">
    <location>
        <begin position="52"/>
        <end position="72"/>
    </location>
</feature>
<proteinExistence type="inferred from homology"/>
<feature type="transmembrane region" description="Helical" evidence="8">
    <location>
        <begin position="16"/>
        <end position="37"/>
    </location>
</feature>
<name>A0ABQ9YAR9_9EUKA</name>
<dbReference type="Proteomes" id="UP001281761">
    <property type="component" value="Unassembled WGS sequence"/>
</dbReference>
<evidence type="ECO:0000256" key="4">
    <source>
        <dbReference type="ARBA" id="ARBA00022824"/>
    </source>
</evidence>
<evidence type="ECO:0000256" key="1">
    <source>
        <dbReference type="ARBA" id="ARBA00004477"/>
    </source>
</evidence>
<dbReference type="Pfam" id="PF05620">
    <property type="entry name" value="TMEM208_SND2"/>
    <property type="match status" value="1"/>
</dbReference>
<evidence type="ECO:0000256" key="7">
    <source>
        <dbReference type="SAM" id="MobiDB-lite"/>
    </source>
</evidence>
<evidence type="ECO:0000256" key="8">
    <source>
        <dbReference type="SAM" id="Phobius"/>
    </source>
</evidence>
<evidence type="ECO:0000313" key="10">
    <source>
        <dbReference type="Proteomes" id="UP001281761"/>
    </source>
</evidence>
<keyword evidence="6 8" id="KW-0472">Membrane</keyword>
<comment type="caution">
    <text evidence="9">The sequence shown here is derived from an EMBL/GenBank/DDBJ whole genome shotgun (WGS) entry which is preliminary data.</text>
</comment>
<sequence length="169" mass="19581">MANHSQKKLEKSNTKYIRIIVVAWIIVTGLSVSLRVWRYRGSGTFLSLGKDWFWAILTGVLSFLMMMFFLSLSRQQKQVSKTSGLMGSFYDIYIVMLAAQLLTPLSSYFWLLYLVLIFILVKKCSGLCKGMGGSNEPLTEEQEQAYQAMNRKEARRQQRRENRAKKARF</sequence>
<evidence type="ECO:0000256" key="5">
    <source>
        <dbReference type="ARBA" id="ARBA00022989"/>
    </source>
</evidence>
<feature type="compositionally biased region" description="Basic and acidic residues" evidence="7">
    <location>
        <begin position="150"/>
        <end position="161"/>
    </location>
</feature>
<dbReference type="EMBL" id="JARBJD010000020">
    <property type="protein sequence ID" value="KAK2960856.1"/>
    <property type="molecule type" value="Genomic_DNA"/>
</dbReference>
<comment type="subcellular location">
    <subcellularLocation>
        <location evidence="1">Endoplasmic reticulum membrane</location>
        <topology evidence="1">Multi-pass membrane protein</topology>
    </subcellularLocation>
</comment>
<dbReference type="InterPro" id="IPR008506">
    <property type="entry name" value="SND2/TMEM208"/>
</dbReference>
<accession>A0ABQ9YAR9</accession>
<organism evidence="9 10">
    <name type="scientific">Blattamonas nauphoetae</name>
    <dbReference type="NCBI Taxonomy" id="2049346"/>
    <lineage>
        <taxon>Eukaryota</taxon>
        <taxon>Metamonada</taxon>
        <taxon>Preaxostyla</taxon>
        <taxon>Oxymonadida</taxon>
        <taxon>Blattamonas</taxon>
    </lineage>
</organism>
<keyword evidence="4" id="KW-0256">Endoplasmic reticulum</keyword>